<comment type="similarity">
    <text evidence="1">Belongs to the pseudouridine synthase TruB family.</text>
</comment>
<dbReference type="InterPro" id="IPR032819">
    <property type="entry name" value="TruB_C"/>
</dbReference>
<dbReference type="SMART" id="SM01136">
    <property type="entry name" value="DKCLD"/>
    <property type="match status" value="1"/>
</dbReference>
<feature type="compositionally biased region" description="Basic and acidic residues" evidence="3">
    <location>
        <begin position="18"/>
        <end position="28"/>
    </location>
</feature>
<feature type="region of interest" description="Disordered" evidence="3">
    <location>
        <begin position="1"/>
        <end position="38"/>
    </location>
</feature>
<feature type="compositionally biased region" description="Basic and acidic residues" evidence="3">
    <location>
        <begin position="506"/>
        <end position="519"/>
    </location>
</feature>
<evidence type="ECO:0000313" key="6">
    <source>
        <dbReference type="EMBL" id="TYG53890.1"/>
    </source>
</evidence>
<feature type="compositionally biased region" description="Basic and acidic residues" evidence="3">
    <location>
        <begin position="462"/>
        <end position="474"/>
    </location>
</feature>
<dbReference type="InterPro" id="IPR002478">
    <property type="entry name" value="PUA"/>
</dbReference>
<dbReference type="Pfam" id="PF08068">
    <property type="entry name" value="DKCLD"/>
    <property type="match status" value="1"/>
</dbReference>
<dbReference type="GO" id="GO:1990481">
    <property type="term" value="P:mRNA pseudouridine synthesis"/>
    <property type="evidence" value="ECO:0007669"/>
    <property type="project" value="TreeGrafter"/>
</dbReference>
<dbReference type="GO" id="GO:0031120">
    <property type="term" value="P:snRNA pseudouridine synthesis"/>
    <property type="evidence" value="ECO:0007669"/>
    <property type="project" value="TreeGrafter"/>
</dbReference>
<dbReference type="Gene3D" id="3.30.2350.10">
    <property type="entry name" value="Pseudouridine synthase"/>
    <property type="match status" value="1"/>
</dbReference>
<name>A0A5D2BBJ7_GOSDA</name>
<dbReference type="CDD" id="cd02572">
    <property type="entry name" value="PseudoU_synth_hDyskerin"/>
    <property type="match status" value="1"/>
</dbReference>
<keyword evidence="2" id="KW-0413">Isomerase</keyword>
<dbReference type="InterPro" id="IPR036974">
    <property type="entry name" value="PUA_sf"/>
</dbReference>
<protein>
    <submittedName>
        <fullName evidence="6">Uncharacterized protein</fullName>
    </submittedName>
</protein>
<reference evidence="6 7" key="1">
    <citation type="submission" date="2019-06" db="EMBL/GenBank/DDBJ databases">
        <title>WGS assembly of Gossypium darwinii.</title>
        <authorList>
            <person name="Chen Z.J."/>
            <person name="Sreedasyam A."/>
            <person name="Ando A."/>
            <person name="Song Q."/>
            <person name="De L."/>
            <person name="Hulse-Kemp A."/>
            <person name="Ding M."/>
            <person name="Ye W."/>
            <person name="Kirkbride R."/>
            <person name="Jenkins J."/>
            <person name="Plott C."/>
            <person name="Lovell J."/>
            <person name="Lin Y.-M."/>
            <person name="Vaughn R."/>
            <person name="Liu B."/>
            <person name="Li W."/>
            <person name="Simpson S."/>
            <person name="Scheffler B."/>
            <person name="Saski C."/>
            <person name="Grover C."/>
            <person name="Hu G."/>
            <person name="Conover J."/>
            <person name="Carlson J."/>
            <person name="Shu S."/>
            <person name="Boston L."/>
            <person name="Williams M."/>
            <person name="Peterson D."/>
            <person name="Mcgee K."/>
            <person name="Jones D."/>
            <person name="Wendel J."/>
            <person name="Stelly D."/>
            <person name="Grimwood J."/>
            <person name="Schmutz J."/>
        </authorList>
    </citation>
    <scope>NUCLEOTIDE SEQUENCE [LARGE SCALE GENOMIC DNA]</scope>
    <source>
        <strain evidence="6">1808015.09</strain>
    </source>
</reference>
<dbReference type="Pfam" id="PF16198">
    <property type="entry name" value="TruB_C_2"/>
    <property type="match status" value="1"/>
</dbReference>
<dbReference type="InterPro" id="IPR012960">
    <property type="entry name" value="Dyskerin-like"/>
</dbReference>
<dbReference type="PANTHER" id="PTHR23127">
    <property type="entry name" value="CENTROMERE/MICROTUBULE BINDING PROTEIN CBF5"/>
    <property type="match status" value="1"/>
</dbReference>
<dbReference type="InterPro" id="IPR004802">
    <property type="entry name" value="tRNA_PsdUridine_synth_B_fam"/>
</dbReference>
<evidence type="ECO:0000313" key="7">
    <source>
        <dbReference type="Proteomes" id="UP000323506"/>
    </source>
</evidence>
<dbReference type="SUPFAM" id="SSF88697">
    <property type="entry name" value="PUA domain-like"/>
    <property type="match status" value="1"/>
</dbReference>
<dbReference type="FunFam" id="3.30.2350.10:FF:000001">
    <property type="entry name" value="H/ACA ribonucleoprotein complex subunit CBF5"/>
    <property type="match status" value="1"/>
</dbReference>
<dbReference type="SUPFAM" id="SSF55120">
    <property type="entry name" value="Pseudouridine synthase"/>
    <property type="match status" value="1"/>
</dbReference>
<feature type="domain" description="PUA" evidence="4">
    <location>
        <begin position="292"/>
        <end position="366"/>
    </location>
</feature>
<evidence type="ECO:0000256" key="1">
    <source>
        <dbReference type="ARBA" id="ARBA00008999"/>
    </source>
</evidence>
<dbReference type="NCBIfam" id="TIGR00451">
    <property type="entry name" value="unchar_dom_2"/>
    <property type="match status" value="1"/>
</dbReference>
<dbReference type="InterPro" id="IPR020103">
    <property type="entry name" value="PsdUridine_synth_cat_dom_sf"/>
</dbReference>
<keyword evidence="7" id="KW-1185">Reference proteome</keyword>
<dbReference type="InterPro" id="IPR004521">
    <property type="entry name" value="Uncharacterised_CHP00451"/>
</dbReference>
<dbReference type="GO" id="GO:0009982">
    <property type="term" value="F:pseudouridine synthase activity"/>
    <property type="evidence" value="ECO:0007669"/>
    <property type="project" value="InterPro"/>
</dbReference>
<feature type="compositionally biased region" description="Basic and acidic residues" evidence="3">
    <location>
        <begin position="432"/>
        <end position="449"/>
    </location>
</feature>
<evidence type="ECO:0000259" key="5">
    <source>
        <dbReference type="SMART" id="SM01136"/>
    </source>
</evidence>
<dbReference type="NCBIfam" id="NF003280">
    <property type="entry name" value="PRK04270.1"/>
    <property type="match status" value="1"/>
</dbReference>
<sequence>MSEVELSRSEKKKHKKKTAADADAKESDQDFMIKPQTTTPSIDTSQWPILLKNYDRLNVRTGHYTPLPSGFSPLKRPLAEYIRYGILNLDKPSNPSSHEVVAWIKRILRVEKTGHSGTLDPKVTGNLIVCIDRATRLVKSQQGAGKEYVCVARLHSKVPDVAKVARALESLTGAVFQRPPLISAVKRQLRIRTIYESKLLEYDVDRHLVVFWISCEAGTYVRTMCVHLGLILGVGGHMQELRRVRSGILGEKDNMVTMHDVMDAQWVYDNYRDETYLRRVIMPLEVLLTSYKRLVVKDSAVNAICYGAKLMIPGLLRFENDIEVGEEVVLMTTKGEAIALGIAEMTTAVMATCDHGVVAKIKRVVMDRDTYPRKWGLGPTASMKKKLIAEGKLDKHGKPNDSTPKEWLRNVALPTGGDSMVASLAASAEPAAVEKEKEDGEGRKRKLDDSSDSPAPVVGKKAKVEEGEAEVEKKEKKKKKHKKSEEDDDAETEEKVEKEKKKKNKDKVEASSPDTEKSEKKKKKKKKSKESEETPVAVNGAGDDKSEKKKKKKKSKDAVEE</sequence>
<accession>A0A5D2BBJ7</accession>
<evidence type="ECO:0000256" key="3">
    <source>
        <dbReference type="SAM" id="MobiDB-lite"/>
    </source>
</evidence>
<dbReference type="PROSITE" id="PS50890">
    <property type="entry name" value="PUA"/>
    <property type="match status" value="1"/>
</dbReference>
<dbReference type="NCBIfam" id="TIGR00425">
    <property type="entry name" value="CBF5"/>
    <property type="match status" value="1"/>
</dbReference>
<proteinExistence type="inferred from homology"/>
<dbReference type="SMART" id="SM00359">
    <property type="entry name" value="PUA"/>
    <property type="match status" value="1"/>
</dbReference>
<organism evidence="6 7">
    <name type="scientific">Gossypium darwinii</name>
    <name type="common">Darwin's cotton</name>
    <name type="synonym">Gossypium barbadense var. darwinii</name>
    <dbReference type="NCBI Taxonomy" id="34276"/>
    <lineage>
        <taxon>Eukaryota</taxon>
        <taxon>Viridiplantae</taxon>
        <taxon>Streptophyta</taxon>
        <taxon>Embryophyta</taxon>
        <taxon>Tracheophyta</taxon>
        <taxon>Spermatophyta</taxon>
        <taxon>Magnoliopsida</taxon>
        <taxon>eudicotyledons</taxon>
        <taxon>Gunneridae</taxon>
        <taxon>Pentapetalae</taxon>
        <taxon>rosids</taxon>
        <taxon>malvids</taxon>
        <taxon>Malvales</taxon>
        <taxon>Malvaceae</taxon>
        <taxon>Malvoideae</taxon>
        <taxon>Gossypium</taxon>
    </lineage>
</organism>
<dbReference type="GO" id="GO:0031429">
    <property type="term" value="C:box H/ACA snoRNP complex"/>
    <property type="evidence" value="ECO:0007669"/>
    <property type="project" value="TreeGrafter"/>
</dbReference>
<feature type="region of interest" description="Disordered" evidence="3">
    <location>
        <begin position="424"/>
        <end position="561"/>
    </location>
</feature>
<dbReference type="AlphaFoldDB" id="A0A5D2BBJ7"/>
<evidence type="ECO:0000259" key="4">
    <source>
        <dbReference type="SMART" id="SM00359"/>
    </source>
</evidence>
<dbReference type="Gene3D" id="2.30.130.10">
    <property type="entry name" value="PUA domain"/>
    <property type="match status" value="1"/>
</dbReference>
<dbReference type="CDD" id="cd21148">
    <property type="entry name" value="PUA_Cbf5"/>
    <property type="match status" value="1"/>
</dbReference>
<dbReference type="InterPro" id="IPR015947">
    <property type="entry name" value="PUA-like_sf"/>
</dbReference>
<gene>
    <name evidence="6" type="ORF">ES288_D09G145200v1</name>
</gene>
<evidence type="ECO:0000256" key="2">
    <source>
        <dbReference type="ARBA" id="ARBA00023235"/>
    </source>
</evidence>
<dbReference type="GO" id="GO:0000495">
    <property type="term" value="P:box H/ACA sno(s)RNA 3'-end processing"/>
    <property type="evidence" value="ECO:0007669"/>
    <property type="project" value="TreeGrafter"/>
</dbReference>
<dbReference type="PANTHER" id="PTHR23127:SF0">
    <property type="entry name" value="H_ACA RIBONUCLEOPROTEIN COMPLEX SUBUNIT DKC1"/>
    <property type="match status" value="1"/>
</dbReference>
<feature type="domain" description="Dyskerin-like" evidence="5">
    <location>
        <begin position="43"/>
        <end position="101"/>
    </location>
</feature>
<dbReference type="EMBL" id="CM017709">
    <property type="protein sequence ID" value="TYG53890.1"/>
    <property type="molecule type" value="Genomic_DNA"/>
</dbReference>
<dbReference type="Proteomes" id="UP000323506">
    <property type="component" value="Chromosome D09"/>
</dbReference>
<dbReference type="GO" id="GO:0031118">
    <property type="term" value="P:rRNA pseudouridine synthesis"/>
    <property type="evidence" value="ECO:0007669"/>
    <property type="project" value="TreeGrafter"/>
</dbReference>
<dbReference type="Pfam" id="PF01509">
    <property type="entry name" value="TruB_N"/>
    <property type="match status" value="1"/>
</dbReference>
<dbReference type="GO" id="GO:0003723">
    <property type="term" value="F:RNA binding"/>
    <property type="evidence" value="ECO:0007669"/>
    <property type="project" value="InterPro"/>
</dbReference>
<dbReference type="Pfam" id="PF01472">
    <property type="entry name" value="PUA"/>
    <property type="match status" value="1"/>
</dbReference>
<dbReference type="InterPro" id="IPR002501">
    <property type="entry name" value="PsdUridine_synth_N"/>
</dbReference>